<organism evidence="2 3">
    <name type="scientific">Gracilimonas sediminicola</name>
    <dbReference type="NCBI Taxonomy" id="2952158"/>
    <lineage>
        <taxon>Bacteria</taxon>
        <taxon>Pseudomonadati</taxon>
        <taxon>Balneolota</taxon>
        <taxon>Balneolia</taxon>
        <taxon>Balneolales</taxon>
        <taxon>Balneolaceae</taxon>
        <taxon>Gracilimonas</taxon>
    </lineage>
</organism>
<gene>
    <name evidence="2" type="ORF">NM125_14445</name>
</gene>
<dbReference type="GO" id="GO:0016810">
    <property type="term" value="F:hydrolase activity, acting on carbon-nitrogen (but not peptide) bonds"/>
    <property type="evidence" value="ECO:0007669"/>
    <property type="project" value="InterPro"/>
</dbReference>
<dbReference type="Gene3D" id="3.20.20.370">
    <property type="entry name" value="Glycoside hydrolase/deacetylase"/>
    <property type="match status" value="1"/>
</dbReference>
<evidence type="ECO:0000259" key="1">
    <source>
        <dbReference type="Pfam" id="PF01522"/>
    </source>
</evidence>
<dbReference type="Proteomes" id="UP001139125">
    <property type="component" value="Unassembled WGS sequence"/>
</dbReference>
<dbReference type="SUPFAM" id="SSF88713">
    <property type="entry name" value="Glycoside hydrolase/deacetylase"/>
    <property type="match status" value="1"/>
</dbReference>
<evidence type="ECO:0000313" key="3">
    <source>
        <dbReference type="Proteomes" id="UP001139125"/>
    </source>
</evidence>
<reference evidence="2" key="1">
    <citation type="submission" date="2022-06" db="EMBL/GenBank/DDBJ databases">
        <title>Gracilimonas sp. CAU 1638 isolated from sea sediment.</title>
        <authorList>
            <person name="Kim W."/>
        </authorList>
    </citation>
    <scope>NUCLEOTIDE SEQUENCE</scope>
    <source>
        <strain evidence="2">CAU 1638</strain>
    </source>
</reference>
<dbReference type="AlphaFoldDB" id="A0A9X2L5M6"/>
<feature type="domain" description="NodB homology" evidence="1">
    <location>
        <begin position="222"/>
        <end position="326"/>
    </location>
</feature>
<keyword evidence="3" id="KW-1185">Reference proteome</keyword>
<dbReference type="Pfam" id="PF01522">
    <property type="entry name" value="Polysacc_deac_1"/>
    <property type="match status" value="1"/>
</dbReference>
<evidence type="ECO:0000313" key="2">
    <source>
        <dbReference type="EMBL" id="MCP9292786.1"/>
    </source>
</evidence>
<proteinExistence type="predicted"/>
<name>A0A9X2L5M6_9BACT</name>
<accession>A0A9X2L5M6</accession>
<dbReference type="GO" id="GO:0005975">
    <property type="term" value="P:carbohydrate metabolic process"/>
    <property type="evidence" value="ECO:0007669"/>
    <property type="project" value="InterPro"/>
</dbReference>
<sequence length="519" mass="60179">MGEEKGAGMKQRLCIGIQERNAAWDAALNQLGVWYEEVNYNLELHREYSVIILNKKPVKAQQSALKSFVENDGRLLEIADNLIFLEKSQTRSSHEDTLINVDREGFLSHISHVDVHTKVRLHKDGELLEGLVHLPAEDHSNLAFLGVDVAELLQTTCYRRKRFFSRNGEHPDEIVSKVSKHELAEVLKAILKELHFRRSLPFIEKWTSPTTKPVFCFRVDSDFGDKESMDDLYATIRKHQKSATWFLHVEAHEDWLSHLKTYENQEIALHGYEHGTSDSFKKVNRNIQTGKEHLEKANIDFNGFCAPYGIWNTALEKSLKNSGFEYTSEFTFCYDGLPLRPAEEKLPLQVPIHPICTGSLNRRKYSIEVMKGYFEDVLLNKLSRFEPALFYHHPLQPGLSVIDHLLELTDIHEFENLTFGEFAAFWKERERFTFEAYLDDGKVTIEKSSNPDKLIQVSMNHSEFDLISTSEDIINLTKTTKLKFSKPYLPKPEEVLEMRKRDLNLLKTSLLDWKNRGRL</sequence>
<dbReference type="RefSeq" id="WP_255135685.1">
    <property type="nucleotide sequence ID" value="NZ_JANDBC010000003.1"/>
</dbReference>
<comment type="caution">
    <text evidence="2">The sequence shown here is derived from an EMBL/GenBank/DDBJ whole genome shotgun (WGS) entry which is preliminary data.</text>
</comment>
<dbReference type="InterPro" id="IPR002509">
    <property type="entry name" value="NODB_dom"/>
</dbReference>
<dbReference type="InterPro" id="IPR011330">
    <property type="entry name" value="Glyco_hydro/deAcase_b/a-brl"/>
</dbReference>
<dbReference type="EMBL" id="JANDBC010000003">
    <property type="protein sequence ID" value="MCP9292786.1"/>
    <property type="molecule type" value="Genomic_DNA"/>
</dbReference>
<protein>
    <submittedName>
        <fullName evidence="2">Polysaccharide deacetylase family protein</fullName>
    </submittedName>
</protein>